<keyword evidence="3" id="KW-1185">Reference proteome</keyword>
<evidence type="ECO:0000313" key="2">
    <source>
        <dbReference type="EMBL" id="RWA09768.1"/>
    </source>
</evidence>
<evidence type="ECO:0000256" key="1">
    <source>
        <dbReference type="SAM" id="MobiDB-lite"/>
    </source>
</evidence>
<feature type="compositionally biased region" description="Basic and acidic residues" evidence="1">
    <location>
        <begin position="21"/>
        <end position="38"/>
    </location>
</feature>
<dbReference type="CDD" id="cd18186">
    <property type="entry name" value="BTB_POZ_ZBTB_KLHL-like"/>
    <property type="match status" value="1"/>
</dbReference>
<organism evidence="2 3">
    <name type="scientific">Xylaria grammica</name>
    <dbReference type="NCBI Taxonomy" id="363999"/>
    <lineage>
        <taxon>Eukaryota</taxon>
        <taxon>Fungi</taxon>
        <taxon>Dikarya</taxon>
        <taxon>Ascomycota</taxon>
        <taxon>Pezizomycotina</taxon>
        <taxon>Sordariomycetes</taxon>
        <taxon>Xylariomycetidae</taxon>
        <taxon>Xylariales</taxon>
        <taxon>Xylariaceae</taxon>
        <taxon>Xylaria</taxon>
    </lineage>
</organism>
<protein>
    <recommendedName>
        <fullName evidence="4">BTB domain-containing protein</fullName>
    </recommendedName>
</protein>
<dbReference type="AlphaFoldDB" id="A0A439D5V4"/>
<feature type="region of interest" description="Disordered" evidence="1">
    <location>
        <begin position="1"/>
        <end position="41"/>
    </location>
</feature>
<reference evidence="2 3" key="1">
    <citation type="submission" date="2018-12" db="EMBL/GenBank/DDBJ databases">
        <title>Draft genome sequence of Xylaria grammica IHI A82.</title>
        <authorList>
            <person name="Buettner E."/>
            <person name="Kellner H."/>
        </authorList>
    </citation>
    <scope>NUCLEOTIDE SEQUENCE [LARGE SCALE GENOMIC DNA]</scope>
    <source>
        <strain evidence="2 3">IHI A82</strain>
    </source>
</reference>
<name>A0A439D5V4_9PEZI</name>
<sequence>MTSTISIMPPRRQRKPVKAKSSQDTRQVDENSEGKGIDRLAPMPTALGTLDGIPTLSEADFRSLSLRVVDNGRIARNKYDNQQYEVSERDFVALNHALFGQYGSDVCRHINRIVVAIVGNNTVLIHAEILARSPVLYDIFNTATDWGLLNCVNFTGIGLQEFKLFVHSIYSTGRRDPSSLLAFKGVDYIKALCLSNTFCCQPEVYDFIADCTGHYFSAFTCWDTRFGLTGLGLFELHERCILEINEAYKTYKEHVRSDGPRAFTDNSFAILLWKFCPATAYDAHYTKLDQSLVREISNVALHWRDGYAFSREETRLFTKPNRSKI</sequence>
<dbReference type="Proteomes" id="UP000286045">
    <property type="component" value="Unassembled WGS sequence"/>
</dbReference>
<dbReference type="EMBL" id="RYZI01000141">
    <property type="protein sequence ID" value="RWA09768.1"/>
    <property type="molecule type" value="Genomic_DNA"/>
</dbReference>
<gene>
    <name evidence="2" type="ORF">EKO27_g5358</name>
</gene>
<comment type="caution">
    <text evidence="2">The sequence shown here is derived from an EMBL/GenBank/DDBJ whole genome shotgun (WGS) entry which is preliminary data.</text>
</comment>
<evidence type="ECO:0008006" key="4">
    <source>
        <dbReference type="Google" id="ProtNLM"/>
    </source>
</evidence>
<accession>A0A439D5V4</accession>
<proteinExistence type="predicted"/>
<evidence type="ECO:0000313" key="3">
    <source>
        <dbReference type="Proteomes" id="UP000286045"/>
    </source>
</evidence>